<dbReference type="EMBL" id="PKLL01000012">
    <property type="protein sequence ID" value="RZE24535.1"/>
    <property type="molecule type" value="Genomic_DNA"/>
</dbReference>
<evidence type="ECO:0000313" key="2">
    <source>
        <dbReference type="Proteomes" id="UP000292693"/>
    </source>
</evidence>
<accession>A0A8G1ZRS1</accession>
<proteinExistence type="predicted"/>
<dbReference type="RefSeq" id="WP_129805540.1">
    <property type="nucleotide sequence ID" value="NZ_PKLL01000012.1"/>
</dbReference>
<organism evidence="1 2">
    <name type="scientific">Streptomyces albidoflavus</name>
    <dbReference type="NCBI Taxonomy" id="1886"/>
    <lineage>
        <taxon>Bacteria</taxon>
        <taxon>Bacillati</taxon>
        <taxon>Actinomycetota</taxon>
        <taxon>Actinomycetes</taxon>
        <taxon>Kitasatosporales</taxon>
        <taxon>Streptomycetaceae</taxon>
        <taxon>Streptomyces</taxon>
        <taxon>Streptomyces albidoflavus group</taxon>
    </lineage>
</organism>
<evidence type="ECO:0000313" key="1">
    <source>
        <dbReference type="EMBL" id="RZE24535.1"/>
    </source>
</evidence>
<gene>
    <name evidence="1" type="ORF">C0Q92_11365</name>
</gene>
<dbReference type="AlphaFoldDB" id="A0A8G1ZRS1"/>
<dbReference type="Proteomes" id="UP000292693">
    <property type="component" value="Unassembled WGS sequence"/>
</dbReference>
<sequence>MDDDARRAWSRTVAYFRCLDEHATHRHHFRHTDEDGNHWYFEAVPDRDELVVIKQPEVTGSGRLLRYSWQHLEDAHGFLTDQPIDPAEDPVETVTAEEFGRVWAG</sequence>
<protein>
    <submittedName>
        <fullName evidence="1">Uncharacterized protein</fullName>
    </submittedName>
</protein>
<name>A0A8G1ZRS1_9ACTN</name>
<reference evidence="1 2" key="1">
    <citation type="submission" date="2017-12" db="EMBL/GenBank/DDBJ databases">
        <title>Population genomics insights into the ecological differentiation and adaptive evolution in streptomycetes.</title>
        <authorList>
            <person name="Li Y."/>
            <person name="Huang Y."/>
        </authorList>
    </citation>
    <scope>NUCLEOTIDE SEQUENCE [LARGE SCALE GENOMIC DNA]</scope>
    <source>
        <strain evidence="1 2">NBRC 100770</strain>
    </source>
</reference>
<comment type="caution">
    <text evidence="1">The sequence shown here is derived from an EMBL/GenBank/DDBJ whole genome shotgun (WGS) entry which is preliminary data.</text>
</comment>